<feature type="non-terminal residue" evidence="2">
    <location>
        <position position="84"/>
    </location>
</feature>
<reference evidence="2 3" key="1">
    <citation type="journal article" date="2018" name="Front. Plant Sci.">
        <title>Red Clover (Trifolium pratense) and Zigzag Clover (T. medium) - A Picture of Genomic Similarities and Differences.</title>
        <authorList>
            <person name="Dluhosova J."/>
            <person name="Istvanek J."/>
            <person name="Nedelnik J."/>
            <person name="Repkova J."/>
        </authorList>
    </citation>
    <scope>NUCLEOTIDE SEQUENCE [LARGE SCALE GENOMIC DNA]</scope>
    <source>
        <strain evidence="3">cv. 10/8</strain>
        <tissue evidence="2">Leaf</tissue>
    </source>
</reference>
<protein>
    <submittedName>
        <fullName evidence="2">Cytochrome P450</fullName>
    </submittedName>
</protein>
<feature type="domain" description="Reverse transcriptase" evidence="1">
    <location>
        <begin position="1"/>
        <end position="82"/>
    </location>
</feature>
<dbReference type="AlphaFoldDB" id="A0A392SS43"/>
<sequence length="84" mass="9111">MEAMVERNLFQGYSVGEIAPVSVSHLQFADDTLLLGVKSWASVRALRVVLVLFETMSGLKVNFNKTMLVGVNIPVSWLGEAASA</sequence>
<dbReference type="EMBL" id="LXQA010426007">
    <property type="protein sequence ID" value="MCI51044.1"/>
    <property type="molecule type" value="Genomic_DNA"/>
</dbReference>
<evidence type="ECO:0000313" key="2">
    <source>
        <dbReference type="EMBL" id="MCI51044.1"/>
    </source>
</evidence>
<organism evidence="2 3">
    <name type="scientific">Trifolium medium</name>
    <dbReference type="NCBI Taxonomy" id="97028"/>
    <lineage>
        <taxon>Eukaryota</taxon>
        <taxon>Viridiplantae</taxon>
        <taxon>Streptophyta</taxon>
        <taxon>Embryophyta</taxon>
        <taxon>Tracheophyta</taxon>
        <taxon>Spermatophyta</taxon>
        <taxon>Magnoliopsida</taxon>
        <taxon>eudicotyledons</taxon>
        <taxon>Gunneridae</taxon>
        <taxon>Pentapetalae</taxon>
        <taxon>rosids</taxon>
        <taxon>fabids</taxon>
        <taxon>Fabales</taxon>
        <taxon>Fabaceae</taxon>
        <taxon>Papilionoideae</taxon>
        <taxon>50 kb inversion clade</taxon>
        <taxon>NPAAA clade</taxon>
        <taxon>Hologalegina</taxon>
        <taxon>IRL clade</taxon>
        <taxon>Trifolieae</taxon>
        <taxon>Trifolium</taxon>
    </lineage>
</organism>
<dbReference type="InterPro" id="IPR000477">
    <property type="entry name" value="RT_dom"/>
</dbReference>
<dbReference type="PROSITE" id="PS50878">
    <property type="entry name" value="RT_POL"/>
    <property type="match status" value="1"/>
</dbReference>
<accession>A0A392SS43</accession>
<evidence type="ECO:0000259" key="1">
    <source>
        <dbReference type="PROSITE" id="PS50878"/>
    </source>
</evidence>
<name>A0A392SS43_9FABA</name>
<evidence type="ECO:0000313" key="3">
    <source>
        <dbReference type="Proteomes" id="UP000265520"/>
    </source>
</evidence>
<proteinExistence type="predicted"/>
<keyword evidence="3" id="KW-1185">Reference proteome</keyword>
<dbReference type="Proteomes" id="UP000265520">
    <property type="component" value="Unassembled WGS sequence"/>
</dbReference>
<comment type="caution">
    <text evidence="2">The sequence shown here is derived from an EMBL/GenBank/DDBJ whole genome shotgun (WGS) entry which is preliminary data.</text>
</comment>